<comment type="similarity">
    <text evidence="2 6">Belongs to the cytochrome c oxidase subunit 3 family.</text>
</comment>
<keyword evidence="10" id="KW-1185">Reference proteome</keyword>
<keyword evidence="4 7" id="KW-1133">Transmembrane helix</keyword>
<proteinExistence type="inferred from homology"/>
<dbReference type="SUPFAM" id="SSF81452">
    <property type="entry name" value="Cytochrome c oxidase subunit III-like"/>
    <property type="match status" value="1"/>
</dbReference>
<evidence type="ECO:0000259" key="8">
    <source>
        <dbReference type="PROSITE" id="PS50253"/>
    </source>
</evidence>
<dbReference type="InterPro" id="IPR000298">
    <property type="entry name" value="Cyt_c_oxidase-like_su3"/>
</dbReference>
<evidence type="ECO:0000256" key="7">
    <source>
        <dbReference type="SAM" id="Phobius"/>
    </source>
</evidence>
<dbReference type="InterPro" id="IPR024791">
    <property type="entry name" value="Cyt_c/ubiquinol_Oxase_su3"/>
</dbReference>
<feature type="transmembrane region" description="Helical" evidence="7">
    <location>
        <begin position="149"/>
        <end position="175"/>
    </location>
</feature>
<dbReference type="PANTHER" id="PTHR11403:SF6">
    <property type="entry name" value="NITRIC OXIDE REDUCTASE SUBUNIT E"/>
    <property type="match status" value="1"/>
</dbReference>
<accession>A0A4Y9T0E7</accession>
<dbReference type="GO" id="GO:0004129">
    <property type="term" value="F:cytochrome-c oxidase activity"/>
    <property type="evidence" value="ECO:0007669"/>
    <property type="project" value="InterPro"/>
</dbReference>
<keyword evidence="3 6" id="KW-0812">Transmembrane</keyword>
<evidence type="ECO:0000256" key="6">
    <source>
        <dbReference type="RuleBase" id="RU003376"/>
    </source>
</evidence>
<organism evidence="9 10">
    <name type="scientific">Massilia horti</name>
    <dbReference type="NCBI Taxonomy" id="2562153"/>
    <lineage>
        <taxon>Bacteria</taxon>
        <taxon>Pseudomonadati</taxon>
        <taxon>Pseudomonadota</taxon>
        <taxon>Betaproteobacteria</taxon>
        <taxon>Burkholderiales</taxon>
        <taxon>Oxalobacteraceae</taxon>
        <taxon>Telluria group</taxon>
        <taxon>Massilia</taxon>
    </lineage>
</organism>
<dbReference type="EMBL" id="SPUM01000056">
    <property type="protein sequence ID" value="TFW32514.1"/>
    <property type="molecule type" value="Genomic_DNA"/>
</dbReference>
<evidence type="ECO:0000256" key="4">
    <source>
        <dbReference type="ARBA" id="ARBA00022989"/>
    </source>
</evidence>
<sequence length="221" mass="24479">MAQGQARAGDVKVDERRRRAAARFGMWVFLATELMLFGPLFLGYVYARTHFPAAFAAASRHTDFWLGTINTGVLLTSSMAMALALAAHERAGPSAARTAARWLVLAALLGIAFLVIKGTEYGHDWQHHWFPGPRFRFAPRYAGGAELFYFLYFALTGLHALHLTIGVLISLGFALGLRLAAAPMRPPVRLELLGLYWHFVDLIWIFLYPILYLVGRSSAGG</sequence>
<evidence type="ECO:0000256" key="2">
    <source>
        <dbReference type="ARBA" id="ARBA00010581"/>
    </source>
</evidence>
<feature type="domain" description="Heme-copper oxidase subunit III family profile" evidence="8">
    <location>
        <begin position="1"/>
        <end position="216"/>
    </location>
</feature>
<evidence type="ECO:0000313" key="9">
    <source>
        <dbReference type="EMBL" id="TFW32514.1"/>
    </source>
</evidence>
<dbReference type="InterPro" id="IPR035973">
    <property type="entry name" value="Cyt_c_oxidase_su3-like_sf"/>
</dbReference>
<dbReference type="InterPro" id="IPR013833">
    <property type="entry name" value="Cyt_c_oxidase_su3_a-hlx"/>
</dbReference>
<dbReference type="AlphaFoldDB" id="A0A4Y9T0E7"/>
<dbReference type="Pfam" id="PF00510">
    <property type="entry name" value="COX3"/>
    <property type="match status" value="1"/>
</dbReference>
<gene>
    <name evidence="9" type="ORF">E4O92_09560</name>
</gene>
<evidence type="ECO:0000256" key="1">
    <source>
        <dbReference type="ARBA" id="ARBA00004141"/>
    </source>
</evidence>
<dbReference type="GO" id="GO:0005886">
    <property type="term" value="C:plasma membrane"/>
    <property type="evidence" value="ECO:0007669"/>
    <property type="project" value="UniProtKB-SubCell"/>
</dbReference>
<comment type="subcellular location">
    <subcellularLocation>
        <location evidence="6">Cell membrane</location>
        <topology evidence="6">Multi-pass membrane protein</topology>
    </subcellularLocation>
    <subcellularLocation>
        <location evidence="1">Membrane</location>
        <topology evidence="1">Multi-pass membrane protein</topology>
    </subcellularLocation>
</comment>
<protein>
    <submittedName>
        <fullName evidence="9">Cytochrome c oxidase subunit 3 family protein</fullName>
    </submittedName>
</protein>
<reference evidence="9 10" key="1">
    <citation type="submission" date="2019-03" db="EMBL/GenBank/DDBJ databases">
        <title>Draft genome of Massilia hortus sp. nov., a novel bacterial species of the Oxalobacteraceae family.</title>
        <authorList>
            <person name="Peta V."/>
            <person name="Raths R."/>
            <person name="Bucking H."/>
        </authorList>
    </citation>
    <scope>NUCLEOTIDE SEQUENCE [LARGE SCALE GENOMIC DNA]</scope>
    <source>
        <strain evidence="9 10">ONC3</strain>
    </source>
</reference>
<comment type="caution">
    <text evidence="9">The sequence shown here is derived from an EMBL/GenBank/DDBJ whole genome shotgun (WGS) entry which is preliminary data.</text>
</comment>
<dbReference type="GO" id="GO:0019646">
    <property type="term" value="P:aerobic electron transport chain"/>
    <property type="evidence" value="ECO:0007669"/>
    <property type="project" value="InterPro"/>
</dbReference>
<keyword evidence="5 7" id="KW-0472">Membrane</keyword>
<name>A0A4Y9T0E7_9BURK</name>
<dbReference type="Gene3D" id="1.20.120.80">
    <property type="entry name" value="Cytochrome c oxidase, subunit III, four-helix bundle"/>
    <property type="match status" value="1"/>
</dbReference>
<feature type="transmembrane region" description="Helical" evidence="7">
    <location>
        <begin position="99"/>
        <end position="116"/>
    </location>
</feature>
<feature type="transmembrane region" description="Helical" evidence="7">
    <location>
        <begin position="64"/>
        <end position="87"/>
    </location>
</feature>
<evidence type="ECO:0000256" key="3">
    <source>
        <dbReference type="ARBA" id="ARBA00022692"/>
    </source>
</evidence>
<dbReference type="OrthoDB" id="9810850at2"/>
<feature type="transmembrane region" description="Helical" evidence="7">
    <location>
        <begin position="195"/>
        <end position="215"/>
    </location>
</feature>
<feature type="transmembrane region" description="Helical" evidence="7">
    <location>
        <begin position="21"/>
        <end position="44"/>
    </location>
</feature>
<evidence type="ECO:0000256" key="5">
    <source>
        <dbReference type="ARBA" id="ARBA00023136"/>
    </source>
</evidence>
<dbReference type="Proteomes" id="UP000297258">
    <property type="component" value="Unassembled WGS sequence"/>
</dbReference>
<dbReference type="PANTHER" id="PTHR11403">
    <property type="entry name" value="CYTOCHROME C OXIDASE SUBUNIT III"/>
    <property type="match status" value="1"/>
</dbReference>
<dbReference type="PROSITE" id="PS50253">
    <property type="entry name" value="COX3"/>
    <property type="match status" value="1"/>
</dbReference>
<evidence type="ECO:0000313" key="10">
    <source>
        <dbReference type="Proteomes" id="UP000297258"/>
    </source>
</evidence>